<dbReference type="InterPro" id="IPR031100">
    <property type="entry name" value="LOG_fam"/>
</dbReference>
<proteinExistence type="inferred from homology"/>
<dbReference type="STRING" id="1045558.SAMN05216175_10937"/>
<evidence type="ECO:0000256" key="2">
    <source>
        <dbReference type="ARBA" id="ARBA00006763"/>
    </source>
</evidence>
<dbReference type="GO" id="GO:0009691">
    <property type="term" value="P:cytokinin biosynthetic process"/>
    <property type="evidence" value="ECO:0007669"/>
    <property type="project" value="UniProtKB-UniRule"/>
</dbReference>
<sequence>MKIAVFCGSGRGVNPIFADKARQLGQLLVQQGHELVYGGGKTGLMGVIADSVLEAGGKVYGVMPLTLTDKEIQHSGVTELFIVTDMHERKAKMAELADAFIAMPGGIGTLEEIFEIWTWGQLGYHYKACGFLNINGYYDQLLGFIDTVVNQEFMRPEYAQMMQVSADAEELLELLINYQAPAQKWK</sequence>
<dbReference type="EMBL" id="FOOU01000009">
    <property type="protein sequence ID" value="SFG58652.1"/>
    <property type="molecule type" value="Genomic_DNA"/>
</dbReference>
<evidence type="ECO:0000256" key="1">
    <source>
        <dbReference type="ARBA" id="ARBA00000274"/>
    </source>
</evidence>
<gene>
    <name evidence="4" type="ORF">SAMN05216175_10937</name>
</gene>
<dbReference type="Proteomes" id="UP000198623">
    <property type="component" value="Unassembled WGS sequence"/>
</dbReference>
<comment type="catalytic activity">
    <reaction evidence="1">
        <text>AMP + H2O = D-ribose 5-phosphate + adenine</text>
        <dbReference type="Rhea" id="RHEA:20129"/>
        <dbReference type="ChEBI" id="CHEBI:15377"/>
        <dbReference type="ChEBI" id="CHEBI:16708"/>
        <dbReference type="ChEBI" id="CHEBI:78346"/>
        <dbReference type="ChEBI" id="CHEBI:456215"/>
        <dbReference type="EC" id="3.2.2.4"/>
    </reaction>
</comment>
<dbReference type="NCBIfam" id="TIGR00730">
    <property type="entry name" value="Rossman fold protein, TIGR00730 family"/>
    <property type="match status" value="1"/>
</dbReference>
<organism evidence="4 5">
    <name type="scientific">Neptunomonas qingdaonensis</name>
    <dbReference type="NCBI Taxonomy" id="1045558"/>
    <lineage>
        <taxon>Bacteria</taxon>
        <taxon>Pseudomonadati</taxon>
        <taxon>Pseudomonadota</taxon>
        <taxon>Gammaproteobacteria</taxon>
        <taxon>Oceanospirillales</taxon>
        <taxon>Oceanospirillaceae</taxon>
        <taxon>Neptunomonas</taxon>
    </lineage>
</organism>
<evidence type="ECO:0000256" key="3">
    <source>
        <dbReference type="RuleBase" id="RU363015"/>
    </source>
</evidence>
<dbReference type="EC" id="3.2.2.n1" evidence="3"/>
<accession>A0A1I2T0U3</accession>
<evidence type="ECO:0000313" key="5">
    <source>
        <dbReference type="Proteomes" id="UP000198623"/>
    </source>
</evidence>
<dbReference type="PANTHER" id="PTHR31223:SF70">
    <property type="entry name" value="LOG FAMILY PROTEIN YJL055W"/>
    <property type="match status" value="1"/>
</dbReference>
<dbReference type="PANTHER" id="PTHR31223">
    <property type="entry name" value="LOG FAMILY PROTEIN YJL055W"/>
    <property type="match status" value="1"/>
</dbReference>
<dbReference type="GO" id="GO:0005829">
    <property type="term" value="C:cytosol"/>
    <property type="evidence" value="ECO:0007669"/>
    <property type="project" value="TreeGrafter"/>
</dbReference>
<reference evidence="5" key="1">
    <citation type="submission" date="2016-10" db="EMBL/GenBank/DDBJ databases">
        <authorList>
            <person name="Varghese N."/>
            <person name="Submissions S."/>
        </authorList>
    </citation>
    <scope>NUCLEOTIDE SEQUENCE [LARGE SCALE GENOMIC DNA]</scope>
    <source>
        <strain evidence="5">CGMCC 1.10971</strain>
    </source>
</reference>
<comment type="similarity">
    <text evidence="2 3">Belongs to the LOG family.</text>
</comment>
<dbReference type="GO" id="GO:0008714">
    <property type="term" value="F:AMP nucleosidase activity"/>
    <property type="evidence" value="ECO:0007669"/>
    <property type="project" value="UniProtKB-EC"/>
</dbReference>
<dbReference type="AlphaFoldDB" id="A0A1I2T0U3"/>
<protein>
    <recommendedName>
        <fullName evidence="3">Cytokinin riboside 5'-monophosphate phosphoribohydrolase</fullName>
        <ecNumber evidence="3">3.2.2.n1</ecNumber>
    </recommendedName>
</protein>
<keyword evidence="3" id="KW-0203">Cytokinin biosynthesis</keyword>
<dbReference type="InterPro" id="IPR005269">
    <property type="entry name" value="LOG"/>
</dbReference>
<dbReference type="SUPFAM" id="SSF102405">
    <property type="entry name" value="MCP/YpsA-like"/>
    <property type="match status" value="1"/>
</dbReference>
<dbReference type="Pfam" id="PF03641">
    <property type="entry name" value="Lysine_decarbox"/>
    <property type="match status" value="1"/>
</dbReference>
<dbReference type="RefSeq" id="WP_090728584.1">
    <property type="nucleotide sequence ID" value="NZ_FOOU01000009.1"/>
</dbReference>
<dbReference type="Gene3D" id="3.40.50.450">
    <property type="match status" value="1"/>
</dbReference>
<keyword evidence="3" id="KW-0378">Hydrolase</keyword>
<dbReference type="OrthoDB" id="9801098at2"/>
<name>A0A1I2T0U3_9GAMM</name>
<keyword evidence="5" id="KW-1185">Reference proteome</keyword>
<evidence type="ECO:0000313" key="4">
    <source>
        <dbReference type="EMBL" id="SFG58652.1"/>
    </source>
</evidence>